<dbReference type="Gene3D" id="1.10.260.40">
    <property type="entry name" value="lambda repressor-like DNA-binding domains"/>
    <property type="match status" value="1"/>
</dbReference>
<dbReference type="SMART" id="SM00530">
    <property type="entry name" value="HTH_XRE"/>
    <property type="match status" value="1"/>
</dbReference>
<comment type="caution">
    <text evidence="2">The sequence shown here is derived from an EMBL/GenBank/DDBJ whole genome shotgun (WGS) entry which is preliminary data.</text>
</comment>
<dbReference type="GO" id="GO:0003677">
    <property type="term" value="F:DNA binding"/>
    <property type="evidence" value="ECO:0007669"/>
    <property type="project" value="InterPro"/>
</dbReference>
<dbReference type="InterPro" id="IPR010982">
    <property type="entry name" value="Lambda_DNA-bd_dom_sf"/>
</dbReference>
<reference evidence="2" key="1">
    <citation type="submission" date="2020-04" db="EMBL/GenBank/DDBJ databases">
        <title>Peptoniphilus sp. nov. isolated from swine feces.</title>
        <authorList>
            <person name="Ryu S.W."/>
        </authorList>
    </citation>
    <scope>NUCLEOTIDE SEQUENCE [LARGE SCALE GENOMIC DNA]</scope>
    <source>
        <strain evidence="2">AGMB00490</strain>
    </source>
</reference>
<dbReference type="AlphaFoldDB" id="A0A848RJG5"/>
<dbReference type="EMBL" id="JABDSR010000018">
    <property type="protein sequence ID" value="NMW85981.1"/>
    <property type="molecule type" value="Genomic_DNA"/>
</dbReference>
<name>A0A848RJG5_9FIRM</name>
<dbReference type="SUPFAM" id="SSF47413">
    <property type="entry name" value="lambda repressor-like DNA-binding domains"/>
    <property type="match status" value="1"/>
</dbReference>
<protein>
    <submittedName>
        <fullName evidence="2">Helix-turn-helix transcriptional regulator</fullName>
    </submittedName>
</protein>
<sequence>MRIFLDQRKLRETIFNKRITQKDLGIKMGVSVSQVNQIINRGTCSLESLKKLAEALEIDEDSIIKKDLNFTN</sequence>
<organism evidence="2 3">
    <name type="scientific">Peptoniphilus faecalis</name>
    <dbReference type="NCBI Taxonomy" id="2731255"/>
    <lineage>
        <taxon>Bacteria</taxon>
        <taxon>Bacillati</taxon>
        <taxon>Bacillota</taxon>
        <taxon>Tissierellia</taxon>
        <taxon>Tissierellales</taxon>
        <taxon>Peptoniphilaceae</taxon>
        <taxon>Peptoniphilus</taxon>
    </lineage>
</organism>
<accession>A0A848RJG5</accession>
<dbReference type="PROSITE" id="PS50943">
    <property type="entry name" value="HTH_CROC1"/>
    <property type="match status" value="1"/>
</dbReference>
<dbReference type="Proteomes" id="UP000568273">
    <property type="component" value="Unassembled WGS sequence"/>
</dbReference>
<dbReference type="CDD" id="cd00093">
    <property type="entry name" value="HTH_XRE"/>
    <property type="match status" value="1"/>
</dbReference>
<dbReference type="Pfam" id="PF01381">
    <property type="entry name" value="HTH_3"/>
    <property type="match status" value="1"/>
</dbReference>
<evidence type="ECO:0000313" key="2">
    <source>
        <dbReference type="EMBL" id="NMW85981.1"/>
    </source>
</evidence>
<evidence type="ECO:0000313" key="3">
    <source>
        <dbReference type="Proteomes" id="UP000568273"/>
    </source>
</evidence>
<gene>
    <name evidence="2" type="ORF">HKO22_09625</name>
</gene>
<dbReference type="RefSeq" id="WP_169970299.1">
    <property type="nucleotide sequence ID" value="NZ_JABDSR010000018.1"/>
</dbReference>
<proteinExistence type="predicted"/>
<dbReference type="InterPro" id="IPR001387">
    <property type="entry name" value="Cro/C1-type_HTH"/>
</dbReference>
<feature type="domain" description="HTH cro/C1-type" evidence="1">
    <location>
        <begin position="17"/>
        <end position="63"/>
    </location>
</feature>
<evidence type="ECO:0000259" key="1">
    <source>
        <dbReference type="PROSITE" id="PS50943"/>
    </source>
</evidence>
<keyword evidence="3" id="KW-1185">Reference proteome</keyword>